<dbReference type="EMBL" id="WJXA01000008">
    <property type="protein sequence ID" value="KAF7135364.1"/>
    <property type="molecule type" value="Genomic_DNA"/>
</dbReference>
<accession>A0A834GHP9</accession>
<keyword evidence="2" id="KW-1185">Reference proteome</keyword>
<evidence type="ECO:0000313" key="1">
    <source>
        <dbReference type="EMBL" id="KAF7135364.1"/>
    </source>
</evidence>
<protein>
    <submittedName>
        <fullName evidence="1">Uncharacterized protein</fullName>
    </submittedName>
</protein>
<gene>
    <name evidence="1" type="ORF">RHSIM_Rhsim08G0169900</name>
</gene>
<organism evidence="1 2">
    <name type="scientific">Rhododendron simsii</name>
    <name type="common">Sims's rhododendron</name>
    <dbReference type="NCBI Taxonomy" id="118357"/>
    <lineage>
        <taxon>Eukaryota</taxon>
        <taxon>Viridiplantae</taxon>
        <taxon>Streptophyta</taxon>
        <taxon>Embryophyta</taxon>
        <taxon>Tracheophyta</taxon>
        <taxon>Spermatophyta</taxon>
        <taxon>Magnoliopsida</taxon>
        <taxon>eudicotyledons</taxon>
        <taxon>Gunneridae</taxon>
        <taxon>Pentapetalae</taxon>
        <taxon>asterids</taxon>
        <taxon>Ericales</taxon>
        <taxon>Ericaceae</taxon>
        <taxon>Ericoideae</taxon>
        <taxon>Rhodoreae</taxon>
        <taxon>Rhododendron</taxon>
    </lineage>
</organism>
<dbReference type="Proteomes" id="UP000626092">
    <property type="component" value="Unassembled WGS sequence"/>
</dbReference>
<dbReference type="AlphaFoldDB" id="A0A834GHP9"/>
<evidence type="ECO:0000313" key="2">
    <source>
        <dbReference type="Proteomes" id="UP000626092"/>
    </source>
</evidence>
<name>A0A834GHP9_RHOSS</name>
<sequence>MYNRPPTSGNAKYGKLTAGRMVSVPTTEEGGLGDIKYGQERVWALGLPSIPPPPPLFLPSRLLSVRSTILDSLFRLGVGLRSSQPMSIERSVKRVEVASGNPLPTSLSCRKWKLKIEDLVYFGQPTTCVRASQFPKIPSTPFSYKMAALKPCLALALLVTLISFSTTPMSTEAARHLLQNIPSNIPFNMPSFPNIPITQIPLISSLPIPTTLPNMPSIPTTIPTNLPFTIPTTIPTTLPTTIPTAIPTTIPTSVAPPPSD</sequence>
<reference evidence="1" key="1">
    <citation type="submission" date="2019-11" db="EMBL/GenBank/DDBJ databases">
        <authorList>
            <person name="Liu Y."/>
            <person name="Hou J."/>
            <person name="Li T.-Q."/>
            <person name="Guan C.-H."/>
            <person name="Wu X."/>
            <person name="Wu H.-Z."/>
            <person name="Ling F."/>
            <person name="Zhang R."/>
            <person name="Shi X.-G."/>
            <person name="Ren J.-P."/>
            <person name="Chen E.-F."/>
            <person name="Sun J.-M."/>
        </authorList>
    </citation>
    <scope>NUCLEOTIDE SEQUENCE</scope>
    <source>
        <strain evidence="1">Adult_tree_wgs_1</strain>
        <tissue evidence="1">Leaves</tissue>
    </source>
</reference>
<proteinExistence type="predicted"/>
<comment type="caution">
    <text evidence="1">The sequence shown here is derived from an EMBL/GenBank/DDBJ whole genome shotgun (WGS) entry which is preliminary data.</text>
</comment>